<reference evidence="4" key="1">
    <citation type="journal article" date="2012" name="Science">
        <title>The Paleozoic origin of enzymatic lignin decomposition reconstructed from 31 fungal genomes.</title>
        <authorList>
            <person name="Floudas D."/>
            <person name="Binder M."/>
            <person name="Riley R."/>
            <person name="Barry K."/>
            <person name="Blanchette R.A."/>
            <person name="Henrissat B."/>
            <person name="Martinez A.T."/>
            <person name="Otillar R."/>
            <person name="Spatafora J.W."/>
            <person name="Yadav J.S."/>
            <person name="Aerts A."/>
            <person name="Benoit I."/>
            <person name="Boyd A."/>
            <person name="Carlson A."/>
            <person name="Copeland A."/>
            <person name="Coutinho P.M."/>
            <person name="de Vries R.P."/>
            <person name="Ferreira P."/>
            <person name="Findley K."/>
            <person name="Foster B."/>
            <person name="Gaskell J."/>
            <person name="Glotzer D."/>
            <person name="Gorecki P."/>
            <person name="Heitman J."/>
            <person name="Hesse C."/>
            <person name="Hori C."/>
            <person name="Igarashi K."/>
            <person name="Jurgens J.A."/>
            <person name="Kallen N."/>
            <person name="Kersten P."/>
            <person name="Kohler A."/>
            <person name="Kuees U."/>
            <person name="Kumar T.K.A."/>
            <person name="Kuo A."/>
            <person name="LaButti K."/>
            <person name="Larrondo L.F."/>
            <person name="Lindquist E."/>
            <person name="Ling A."/>
            <person name="Lombard V."/>
            <person name="Lucas S."/>
            <person name="Lundell T."/>
            <person name="Martin R."/>
            <person name="McLaughlin D.J."/>
            <person name="Morgenstern I."/>
            <person name="Morin E."/>
            <person name="Murat C."/>
            <person name="Nagy L.G."/>
            <person name="Nolan M."/>
            <person name="Ohm R.A."/>
            <person name="Patyshakuliyeva A."/>
            <person name="Rokas A."/>
            <person name="Ruiz-Duenas F.J."/>
            <person name="Sabat G."/>
            <person name="Salamov A."/>
            <person name="Samejima M."/>
            <person name="Schmutz J."/>
            <person name="Slot J.C."/>
            <person name="St John F."/>
            <person name="Stenlid J."/>
            <person name="Sun H."/>
            <person name="Sun S."/>
            <person name="Syed K."/>
            <person name="Tsang A."/>
            <person name="Wiebenga A."/>
            <person name="Young D."/>
            <person name="Pisabarro A."/>
            <person name="Eastwood D.C."/>
            <person name="Martin F."/>
            <person name="Cullen D."/>
            <person name="Grigoriev I.V."/>
            <person name="Hibbett D.S."/>
        </authorList>
    </citation>
    <scope>NUCLEOTIDE SEQUENCE [LARGE SCALE GENOMIC DNA]</scope>
    <source>
        <strain evidence="4">RWD-64-598 SS2</strain>
    </source>
</reference>
<evidence type="ECO:0000313" key="3">
    <source>
        <dbReference type="EMBL" id="EIW77370.1"/>
    </source>
</evidence>
<dbReference type="OrthoDB" id="538223at2759"/>
<feature type="region of interest" description="Disordered" evidence="1">
    <location>
        <begin position="1"/>
        <end position="36"/>
    </location>
</feature>
<protein>
    <recommendedName>
        <fullName evidence="2">T6SS Phospholipase effector Tle1-like catalytic domain-containing protein</fullName>
    </recommendedName>
</protein>
<dbReference type="OMA" id="IMAAYRW"/>
<proteinExistence type="predicted"/>
<dbReference type="AlphaFoldDB" id="A0A5M3MEM6"/>
<accession>A0A5M3MEM6</accession>
<dbReference type="PANTHER" id="PTHR33840:SF2">
    <property type="entry name" value="TLE1 PHOSPHOLIPASE DOMAIN-CONTAINING PROTEIN"/>
    <property type="match status" value="1"/>
</dbReference>
<dbReference type="Proteomes" id="UP000053558">
    <property type="component" value="Unassembled WGS sequence"/>
</dbReference>
<evidence type="ECO:0000259" key="2">
    <source>
        <dbReference type="Pfam" id="PF09994"/>
    </source>
</evidence>
<organism evidence="3 4">
    <name type="scientific">Coniophora puteana (strain RWD-64-598)</name>
    <name type="common">Brown rot fungus</name>
    <dbReference type="NCBI Taxonomy" id="741705"/>
    <lineage>
        <taxon>Eukaryota</taxon>
        <taxon>Fungi</taxon>
        <taxon>Dikarya</taxon>
        <taxon>Basidiomycota</taxon>
        <taxon>Agaricomycotina</taxon>
        <taxon>Agaricomycetes</taxon>
        <taxon>Agaricomycetidae</taxon>
        <taxon>Boletales</taxon>
        <taxon>Coniophorineae</taxon>
        <taxon>Coniophoraceae</taxon>
        <taxon>Coniophora</taxon>
    </lineage>
</organism>
<sequence>MPGSDQEANAHQGLLSPPPVSSPETSSCPCRSTASGSGNPRNLIVCIDGTSNKFGVKNTNIIELYSQIKKSDQQLTYYNSGIGTYARPSWRSFSYWKQLVDNKIDLAIAWNLETVIMAAYRWLADNYHEGDKIFMFGFSRGAYQARAVAGMIAKVGLLLPGNNEQIPFAFELYACLNDRKRRKSNEDDERAKVFKRTFCRPDVSIHFVGAWDTVSSVGPFRGRTLPFTTSSQHICMFRHALALDERRVKFLPEYVYGGNSETGASSNSSDSNRVKEVWFPGTHSDVCMGGISLLWMKKEAESAGLEFVASANNNLAWLKDIERPPTESLTFVWWLLEALPIKRLSYNAGKSEYARGCVLV</sequence>
<evidence type="ECO:0000256" key="1">
    <source>
        <dbReference type="SAM" id="MobiDB-lite"/>
    </source>
</evidence>
<gene>
    <name evidence="3" type="ORF">CONPUDRAFT_62877</name>
</gene>
<dbReference type="GeneID" id="19208263"/>
<comment type="caution">
    <text evidence="3">The sequence shown here is derived from an EMBL/GenBank/DDBJ whole genome shotgun (WGS) entry which is preliminary data.</text>
</comment>
<keyword evidence="4" id="KW-1185">Reference proteome</keyword>
<dbReference type="InterPro" id="IPR029058">
    <property type="entry name" value="AB_hydrolase_fold"/>
</dbReference>
<dbReference type="SUPFAM" id="SSF53474">
    <property type="entry name" value="alpha/beta-Hydrolases"/>
    <property type="match status" value="1"/>
</dbReference>
<dbReference type="KEGG" id="cput:CONPUDRAFT_62877"/>
<dbReference type="RefSeq" id="XP_007772402.1">
    <property type="nucleotide sequence ID" value="XM_007774212.1"/>
</dbReference>
<dbReference type="InterPro" id="IPR018712">
    <property type="entry name" value="Tle1-like_cat"/>
</dbReference>
<dbReference type="PANTHER" id="PTHR33840">
    <property type="match status" value="1"/>
</dbReference>
<dbReference type="Pfam" id="PF09994">
    <property type="entry name" value="T6SS_Tle1-like_cat"/>
    <property type="match status" value="1"/>
</dbReference>
<evidence type="ECO:0000313" key="4">
    <source>
        <dbReference type="Proteomes" id="UP000053558"/>
    </source>
</evidence>
<feature type="domain" description="T6SS Phospholipase effector Tle1-like catalytic" evidence="2">
    <location>
        <begin position="41"/>
        <end position="291"/>
    </location>
</feature>
<name>A0A5M3MEM6_CONPW</name>
<dbReference type="EMBL" id="JH711584">
    <property type="protein sequence ID" value="EIW77370.1"/>
    <property type="molecule type" value="Genomic_DNA"/>
</dbReference>